<evidence type="ECO:0008006" key="3">
    <source>
        <dbReference type="Google" id="ProtNLM"/>
    </source>
</evidence>
<dbReference type="RefSeq" id="WP_063091991.1">
    <property type="nucleotide sequence ID" value="NZ_DFMA01000002.1"/>
</dbReference>
<sequence>MAGIETVTLGVVAWDDTAAEHFRPVVLPDSPTGLEGLQNDVEAGAASVLAVMADGERIGSVLVRLLAGGDGLHFVIECANADLPGFDLVETCMPALEGWAAKLGCVAVDVPTHRPGLVFKMKRRDYQVVQTVMRKAIA</sequence>
<organism evidence="1 2">
    <name type="scientific">Thalassospira xiamenensis</name>
    <dbReference type="NCBI Taxonomy" id="220697"/>
    <lineage>
        <taxon>Bacteria</taxon>
        <taxon>Pseudomonadati</taxon>
        <taxon>Pseudomonadota</taxon>
        <taxon>Alphaproteobacteria</taxon>
        <taxon>Rhodospirillales</taxon>
        <taxon>Thalassospiraceae</taxon>
        <taxon>Thalassospira</taxon>
    </lineage>
</organism>
<gene>
    <name evidence="1" type="ORF">AUP40_14160</name>
</gene>
<dbReference type="Proteomes" id="UP000076167">
    <property type="component" value="Unassembled WGS sequence"/>
</dbReference>
<evidence type="ECO:0000313" key="2">
    <source>
        <dbReference type="Proteomes" id="UP000076167"/>
    </source>
</evidence>
<accession>A0ABR5Y6A7</accession>
<protein>
    <recommendedName>
        <fullName evidence="3">N-acetyltransferase domain-containing protein</fullName>
    </recommendedName>
</protein>
<proteinExistence type="predicted"/>
<comment type="caution">
    <text evidence="1">The sequence shown here is derived from an EMBL/GenBank/DDBJ whole genome shotgun (WGS) entry which is preliminary data.</text>
</comment>
<name>A0ABR5Y6A7_9PROT</name>
<evidence type="ECO:0000313" key="1">
    <source>
        <dbReference type="EMBL" id="KZD05161.1"/>
    </source>
</evidence>
<keyword evidence="2" id="KW-1185">Reference proteome</keyword>
<dbReference type="EMBL" id="LPXL01000015">
    <property type="protein sequence ID" value="KZD05161.1"/>
    <property type="molecule type" value="Genomic_DNA"/>
</dbReference>
<reference evidence="1 2" key="1">
    <citation type="submission" date="2015-12" db="EMBL/GenBank/DDBJ databases">
        <title>Genome sequence of Thalassospira xiamenensis MCCC 1A03005.</title>
        <authorList>
            <person name="Lu L."/>
            <person name="Lai Q."/>
            <person name="Shao Z."/>
            <person name="Qian P."/>
        </authorList>
    </citation>
    <scope>NUCLEOTIDE SEQUENCE [LARGE SCALE GENOMIC DNA]</scope>
    <source>
        <strain evidence="1 2">MCCC 1A03005</strain>
    </source>
</reference>